<organism evidence="1 2">
    <name type="scientific">Emydomyces testavorans</name>
    <dbReference type="NCBI Taxonomy" id="2070801"/>
    <lineage>
        <taxon>Eukaryota</taxon>
        <taxon>Fungi</taxon>
        <taxon>Dikarya</taxon>
        <taxon>Ascomycota</taxon>
        <taxon>Pezizomycotina</taxon>
        <taxon>Eurotiomycetes</taxon>
        <taxon>Eurotiomycetidae</taxon>
        <taxon>Onygenales</taxon>
        <taxon>Nannizziopsiaceae</taxon>
        <taxon>Emydomyces</taxon>
    </lineage>
</organism>
<sequence>MNMKAFGSSTAYEKETGIELRHRHSAAPSIASTDTAVSKTAPCAFNPSRSLFINAHGIRLVRLPLPSSELEITIHDADGSIAYISSREKRCSGDATLSSLKTGAPLLKTSYFFGPNRDPIIRPLVAATAKDIETENGGVGAPKIRVSGKWNSRSQYFTTPGGGEFRWRYVRCDDPLRWGCKTLLVLERLEDGKSGMAGGRRVAQLVRNERTRPEGTSRSTAGNGGELMVDGGVMGAEIDEALVVATCLLMLKKEIDRRRVVQMMVLGAMASGGP</sequence>
<reference evidence="1" key="1">
    <citation type="submission" date="2023-03" db="EMBL/GenBank/DDBJ databases">
        <title>Emydomyces testavorans Genome Sequence.</title>
        <authorList>
            <person name="Hoyer L."/>
        </authorList>
    </citation>
    <scope>NUCLEOTIDE SEQUENCE</scope>
    <source>
        <strain evidence="1">16-2883</strain>
    </source>
</reference>
<proteinExistence type="predicted"/>
<evidence type="ECO:0000313" key="2">
    <source>
        <dbReference type="Proteomes" id="UP001219355"/>
    </source>
</evidence>
<dbReference type="AlphaFoldDB" id="A0AAF0DHR4"/>
<name>A0AAF0DHR4_9EURO</name>
<protein>
    <submittedName>
        <fullName evidence="1">Uncharacterized protein</fullName>
    </submittedName>
</protein>
<dbReference type="EMBL" id="CP120628">
    <property type="protein sequence ID" value="WEW58787.1"/>
    <property type="molecule type" value="Genomic_DNA"/>
</dbReference>
<accession>A0AAF0DHR4</accession>
<dbReference type="Proteomes" id="UP001219355">
    <property type="component" value="Chromosome 2"/>
</dbReference>
<evidence type="ECO:0000313" key="1">
    <source>
        <dbReference type="EMBL" id="WEW58787.1"/>
    </source>
</evidence>
<gene>
    <name evidence="1" type="ORF">PRK78_004255</name>
</gene>
<keyword evidence="2" id="KW-1185">Reference proteome</keyword>